<protein>
    <submittedName>
        <fullName evidence="2">Uncharacterized protein</fullName>
    </submittedName>
</protein>
<feature type="compositionally biased region" description="Basic and acidic residues" evidence="1">
    <location>
        <begin position="1"/>
        <end position="14"/>
    </location>
</feature>
<accession>A0A3N4LQ43</accession>
<gene>
    <name evidence="2" type="ORF">L211DRAFT_882312</name>
</gene>
<dbReference type="Proteomes" id="UP000267821">
    <property type="component" value="Unassembled WGS sequence"/>
</dbReference>
<sequence length="798" mass="90204">MAHRFKDVGKDRTALHPTTSACQLPPSAELSHPLYNTTRGLLMMVLDSPPSFVKHAMSVVDPSLDNSCSDTHSEVSFQSSASSSDEPPAPNHPFYKLPTHPLILPTSVLNRKVKPVHFKDVWDAVNIKLFIIEVLGALPTNHDYHEGIHICRTIFVSKYGFGRYMDNMTLFWGMFHDTYVRRDSDPHSASWSRWRYDRRMELEHVLCHSYVWGSDDGGTYLEEYINFKSGEPGRTYVEDQEYLRRFGAKVSRFEIGWIGIGNCNPEWGIENVKLCGGLESTTPIPQISSSRLSSEFALSNSSMSMGFAYDIPPFPLHEANGKTAAHQWESTNHTHALNVFAARKFRTLSQNGARQETERAFSIHRSHLVCKEVNFSTFFTWPSANLSNIKAKQLLLQRSHSSKKRVVSGPVHVTRGTNLGVSLLPISSPAPELSKRCQKIDTLKFNQAPNRSNIPESDTGSTFWRPVTLLPQSLQGSLYGQLEDLLVFSVNKFLKFQAASLTQKSIMKELKIIERGHDCGIQPFEHSDKTWFRQLRGKFASVGKARNCLEHKRGTFLNNHEWGVISGYRLTRANFEYTTCASFRYGLNSMLTVYYYTRTLQFHGDYAASPTNILRLWSQLIIEAFSGGRTTFDDSTVMRHVDHVESILDLLGDLVILRELRKKKHEIRSLLKQEYRTATGIVEGSPCFTDTPQKRTSISPSARFPPTRSSSFSRLLNVNRPRSMNSCMNAVWSEFGGSYATTPSLPPLDAADIEDSPCYGKGKGRARVLNKAGVKPTRAARPERDTLPDQDTEDAWRK</sequence>
<evidence type="ECO:0000256" key="1">
    <source>
        <dbReference type="SAM" id="MobiDB-lite"/>
    </source>
</evidence>
<reference evidence="2 3" key="1">
    <citation type="journal article" date="2018" name="Nat. Ecol. Evol.">
        <title>Pezizomycetes genomes reveal the molecular basis of ectomycorrhizal truffle lifestyle.</title>
        <authorList>
            <person name="Murat C."/>
            <person name="Payen T."/>
            <person name="Noel B."/>
            <person name="Kuo A."/>
            <person name="Morin E."/>
            <person name="Chen J."/>
            <person name="Kohler A."/>
            <person name="Krizsan K."/>
            <person name="Balestrini R."/>
            <person name="Da Silva C."/>
            <person name="Montanini B."/>
            <person name="Hainaut M."/>
            <person name="Levati E."/>
            <person name="Barry K.W."/>
            <person name="Belfiori B."/>
            <person name="Cichocki N."/>
            <person name="Clum A."/>
            <person name="Dockter R.B."/>
            <person name="Fauchery L."/>
            <person name="Guy J."/>
            <person name="Iotti M."/>
            <person name="Le Tacon F."/>
            <person name="Lindquist E.A."/>
            <person name="Lipzen A."/>
            <person name="Malagnac F."/>
            <person name="Mello A."/>
            <person name="Molinier V."/>
            <person name="Miyauchi S."/>
            <person name="Poulain J."/>
            <person name="Riccioni C."/>
            <person name="Rubini A."/>
            <person name="Sitrit Y."/>
            <person name="Splivallo R."/>
            <person name="Traeger S."/>
            <person name="Wang M."/>
            <person name="Zifcakova L."/>
            <person name="Wipf D."/>
            <person name="Zambonelli A."/>
            <person name="Paolocci F."/>
            <person name="Nowrousian M."/>
            <person name="Ottonello S."/>
            <person name="Baldrian P."/>
            <person name="Spatafora J.W."/>
            <person name="Henrissat B."/>
            <person name="Nagy L.G."/>
            <person name="Aury J.M."/>
            <person name="Wincker P."/>
            <person name="Grigoriev I.V."/>
            <person name="Bonfante P."/>
            <person name="Martin F.M."/>
        </authorList>
    </citation>
    <scope>NUCLEOTIDE SEQUENCE [LARGE SCALE GENOMIC DNA]</scope>
    <source>
        <strain evidence="2 3">ATCC MYA-4762</strain>
    </source>
</reference>
<dbReference type="EMBL" id="ML121546">
    <property type="protein sequence ID" value="RPB23402.1"/>
    <property type="molecule type" value="Genomic_DNA"/>
</dbReference>
<evidence type="ECO:0000313" key="2">
    <source>
        <dbReference type="EMBL" id="RPB23402.1"/>
    </source>
</evidence>
<feature type="region of interest" description="Disordered" evidence="1">
    <location>
        <begin position="1"/>
        <end position="23"/>
    </location>
</feature>
<evidence type="ECO:0000313" key="3">
    <source>
        <dbReference type="Proteomes" id="UP000267821"/>
    </source>
</evidence>
<feature type="region of interest" description="Disordered" evidence="1">
    <location>
        <begin position="755"/>
        <end position="798"/>
    </location>
</feature>
<feature type="region of interest" description="Disordered" evidence="1">
    <location>
        <begin position="70"/>
        <end position="91"/>
    </location>
</feature>
<name>A0A3N4LQ43_9PEZI</name>
<dbReference type="InParanoid" id="A0A3N4LQ43"/>
<keyword evidence="3" id="KW-1185">Reference proteome</keyword>
<dbReference type="AlphaFoldDB" id="A0A3N4LQ43"/>
<dbReference type="OrthoDB" id="5345488at2759"/>
<feature type="compositionally biased region" description="Acidic residues" evidence="1">
    <location>
        <begin position="788"/>
        <end position="798"/>
    </location>
</feature>
<proteinExistence type="predicted"/>
<feature type="compositionally biased region" description="Low complexity" evidence="1">
    <location>
        <begin position="74"/>
        <end position="84"/>
    </location>
</feature>
<organism evidence="2 3">
    <name type="scientific">Terfezia boudieri ATCC MYA-4762</name>
    <dbReference type="NCBI Taxonomy" id="1051890"/>
    <lineage>
        <taxon>Eukaryota</taxon>
        <taxon>Fungi</taxon>
        <taxon>Dikarya</taxon>
        <taxon>Ascomycota</taxon>
        <taxon>Pezizomycotina</taxon>
        <taxon>Pezizomycetes</taxon>
        <taxon>Pezizales</taxon>
        <taxon>Pezizaceae</taxon>
        <taxon>Terfezia</taxon>
    </lineage>
</organism>